<dbReference type="InterPro" id="IPR007317">
    <property type="entry name" value="GET4"/>
</dbReference>
<dbReference type="Pfam" id="PF04190">
    <property type="entry name" value="GET4"/>
    <property type="match status" value="1"/>
</dbReference>
<dbReference type="Gene3D" id="1.25.40.10">
    <property type="entry name" value="Tetratricopeptide repeat domain"/>
    <property type="match status" value="1"/>
</dbReference>
<dbReference type="EMBL" id="RSCE01000001">
    <property type="protein sequence ID" value="RSH87792.1"/>
    <property type="molecule type" value="Genomic_DNA"/>
</dbReference>
<dbReference type="InterPro" id="IPR011990">
    <property type="entry name" value="TPR-like_helical_dom_sf"/>
</dbReference>
<evidence type="ECO:0000313" key="3">
    <source>
        <dbReference type="Proteomes" id="UP000279236"/>
    </source>
</evidence>
<organism evidence="2 3">
    <name type="scientific">Apiotrichum porosum</name>
    <dbReference type="NCBI Taxonomy" id="105984"/>
    <lineage>
        <taxon>Eukaryota</taxon>
        <taxon>Fungi</taxon>
        <taxon>Dikarya</taxon>
        <taxon>Basidiomycota</taxon>
        <taxon>Agaricomycotina</taxon>
        <taxon>Tremellomycetes</taxon>
        <taxon>Trichosporonales</taxon>
        <taxon>Trichosporonaceae</taxon>
        <taxon>Apiotrichum</taxon>
    </lineage>
</organism>
<dbReference type="GO" id="GO:0045048">
    <property type="term" value="P:protein insertion into ER membrane"/>
    <property type="evidence" value="ECO:0007669"/>
    <property type="project" value="InterPro"/>
</dbReference>
<evidence type="ECO:0000313" key="2">
    <source>
        <dbReference type="EMBL" id="RSH87792.1"/>
    </source>
</evidence>
<dbReference type="STRING" id="105984.A0A427Y9K8"/>
<dbReference type="PANTHER" id="PTHR12875:SF0">
    <property type="entry name" value="GOLGI TO ER TRAFFIC PROTEIN 4 HOMOLOG"/>
    <property type="match status" value="1"/>
</dbReference>
<dbReference type="AlphaFoldDB" id="A0A427Y9K8"/>
<sequence>MPPRAGRKPTLEALLPPILALLEETPPNAYSAHQKALTTTARLVHSGHGALAIEILAASSREMLKIGEVASGVELGFRMLEIMGETKVEVDDKSRATVTQLLALTPPAGPWRKKLADAAVKWSAQECPTGDPSLQQYLGELYYKDNLFVPAETHLLASGKRDAASLLAELMFEWSHKGADPVGGYAARGVLPFLAQAPPNVLAATTFITRFLSLLAQPSSPASSIFIGSAPGPTDKDPQVQLTTNPTVNFLQLAILTVMRAPAPGASAVQARGTDGGVARDWQQLVARYRRIAGTDGVLASKDVVEAIDHISVAVFLIPQRGGGNDMLQNLMGSLFGGGGGGMPALGAR</sequence>
<dbReference type="GeneID" id="39584852"/>
<keyword evidence="3" id="KW-1185">Reference proteome</keyword>
<dbReference type="GO" id="GO:0005829">
    <property type="term" value="C:cytosol"/>
    <property type="evidence" value="ECO:0007669"/>
    <property type="project" value="TreeGrafter"/>
</dbReference>
<comment type="similarity">
    <text evidence="1">Belongs to the GET4 family.</text>
</comment>
<evidence type="ECO:0008006" key="4">
    <source>
        <dbReference type="Google" id="ProtNLM"/>
    </source>
</evidence>
<name>A0A427Y9K8_9TREE</name>
<accession>A0A427Y9K8</accession>
<dbReference type="PANTHER" id="PTHR12875">
    <property type="entry name" value="GOLGI TO ER TRAFFIC PROTEIN 4 HOMOLOG"/>
    <property type="match status" value="1"/>
</dbReference>
<reference evidence="2 3" key="1">
    <citation type="submission" date="2018-11" db="EMBL/GenBank/DDBJ databases">
        <title>Genome sequence of Apiotrichum porosum DSM 27194.</title>
        <authorList>
            <person name="Aliyu H."/>
            <person name="Gorte O."/>
            <person name="Ochsenreither K."/>
        </authorList>
    </citation>
    <scope>NUCLEOTIDE SEQUENCE [LARGE SCALE GENOMIC DNA]</scope>
    <source>
        <strain evidence="2 3">DSM 27194</strain>
    </source>
</reference>
<dbReference type="RefSeq" id="XP_028480000.1">
    <property type="nucleotide sequence ID" value="XM_028616143.1"/>
</dbReference>
<comment type="caution">
    <text evidence="2">The sequence shown here is derived from an EMBL/GenBank/DDBJ whole genome shotgun (WGS) entry which is preliminary data.</text>
</comment>
<protein>
    <recommendedName>
        <fullName evidence="4">Cytoplasmic protein</fullName>
    </recommendedName>
</protein>
<evidence type="ECO:0000256" key="1">
    <source>
        <dbReference type="ARBA" id="ARBA00005351"/>
    </source>
</evidence>
<gene>
    <name evidence="2" type="ORF">EHS24_000309</name>
</gene>
<proteinExistence type="inferred from homology"/>
<dbReference type="Proteomes" id="UP000279236">
    <property type="component" value="Unassembled WGS sequence"/>
</dbReference>
<dbReference type="OrthoDB" id="10252405at2759"/>